<organism evidence="5 6">
    <name type="scientific">Paralabilibaculum antarcticum</name>
    <dbReference type="NCBI Taxonomy" id="2912572"/>
    <lineage>
        <taxon>Bacteria</taxon>
        <taxon>Pseudomonadati</taxon>
        <taxon>Bacteroidota</taxon>
        <taxon>Bacteroidia</taxon>
        <taxon>Marinilabiliales</taxon>
        <taxon>Marinifilaceae</taxon>
        <taxon>Paralabilibaculum</taxon>
    </lineage>
</organism>
<evidence type="ECO:0000256" key="2">
    <source>
        <dbReference type="ARBA" id="ARBA00023125"/>
    </source>
</evidence>
<dbReference type="Pfam" id="PF22200">
    <property type="entry name" value="ExsA_N"/>
    <property type="match status" value="1"/>
</dbReference>
<feature type="domain" description="HTH araC/xylS-type" evidence="4">
    <location>
        <begin position="191"/>
        <end position="289"/>
    </location>
</feature>
<dbReference type="InterPro" id="IPR009057">
    <property type="entry name" value="Homeodomain-like_sf"/>
</dbReference>
<dbReference type="PANTHER" id="PTHR43280:SF2">
    <property type="entry name" value="HTH-TYPE TRANSCRIPTIONAL REGULATOR EXSA"/>
    <property type="match status" value="1"/>
</dbReference>
<accession>A0ABT5VXB4</accession>
<keyword evidence="1" id="KW-0805">Transcription regulation</keyword>
<dbReference type="Pfam" id="PF12833">
    <property type="entry name" value="HTH_18"/>
    <property type="match status" value="1"/>
</dbReference>
<protein>
    <submittedName>
        <fullName evidence="5">AraC family transcriptional regulator</fullName>
    </submittedName>
</protein>
<evidence type="ECO:0000313" key="5">
    <source>
        <dbReference type="EMBL" id="MDE5420064.1"/>
    </source>
</evidence>
<evidence type="ECO:0000256" key="1">
    <source>
        <dbReference type="ARBA" id="ARBA00023015"/>
    </source>
</evidence>
<dbReference type="EMBL" id="JAKJSC010000007">
    <property type="protein sequence ID" value="MDE5420064.1"/>
    <property type="molecule type" value="Genomic_DNA"/>
</dbReference>
<dbReference type="InterPro" id="IPR020449">
    <property type="entry name" value="Tscrpt_reg_AraC-type_HTH"/>
</dbReference>
<gene>
    <name evidence="5" type="ORF">L3049_18900</name>
</gene>
<dbReference type="PANTHER" id="PTHR43280">
    <property type="entry name" value="ARAC-FAMILY TRANSCRIPTIONAL REGULATOR"/>
    <property type="match status" value="1"/>
</dbReference>
<dbReference type="Proteomes" id="UP001528920">
    <property type="component" value="Unassembled WGS sequence"/>
</dbReference>
<name>A0ABT5VXB4_9BACT</name>
<comment type="caution">
    <text evidence="5">The sequence shown here is derived from an EMBL/GenBank/DDBJ whole genome shotgun (WGS) entry which is preliminary data.</text>
</comment>
<dbReference type="PROSITE" id="PS01124">
    <property type="entry name" value="HTH_ARAC_FAMILY_2"/>
    <property type="match status" value="1"/>
</dbReference>
<keyword evidence="2" id="KW-0238">DNA-binding</keyword>
<dbReference type="RefSeq" id="WP_275111395.1">
    <property type="nucleotide sequence ID" value="NZ_JAKJSC010000007.1"/>
</dbReference>
<dbReference type="InterPro" id="IPR018060">
    <property type="entry name" value="HTH_AraC"/>
</dbReference>
<dbReference type="PRINTS" id="PR00032">
    <property type="entry name" value="HTHARAC"/>
</dbReference>
<proteinExistence type="predicted"/>
<dbReference type="InterPro" id="IPR054015">
    <property type="entry name" value="ExsA-like_N"/>
</dbReference>
<reference evidence="5 6" key="1">
    <citation type="submission" date="2022-01" db="EMBL/GenBank/DDBJ databases">
        <title>Labilibaculum sp. nov, a marine bacterium isolated from Antarctica.</title>
        <authorList>
            <person name="Dai W."/>
        </authorList>
    </citation>
    <scope>NUCLEOTIDE SEQUENCE [LARGE SCALE GENOMIC DNA]</scope>
    <source>
        <strain evidence="5 6">DW002</strain>
    </source>
</reference>
<dbReference type="SUPFAM" id="SSF46689">
    <property type="entry name" value="Homeodomain-like"/>
    <property type="match status" value="2"/>
</dbReference>
<dbReference type="PROSITE" id="PS00041">
    <property type="entry name" value="HTH_ARAC_FAMILY_1"/>
    <property type="match status" value="1"/>
</dbReference>
<dbReference type="Gene3D" id="1.10.10.60">
    <property type="entry name" value="Homeodomain-like"/>
    <property type="match status" value="2"/>
</dbReference>
<dbReference type="InterPro" id="IPR018062">
    <property type="entry name" value="HTH_AraC-typ_CS"/>
</dbReference>
<keyword evidence="3" id="KW-0804">Transcription</keyword>
<sequence>MISEELKAYFERSEVCKILETDQQYIVYYSNTDQEELEKFFIGEHTLMFILKGNKGVVTPNHYYQIEEGEAIFIKKGSILINEKLNQGNQNSGIFIFLKEEFIIEFVEKYKHMLHSSEAMDIKTWGAYQYHMDSWMQVYISSLISYFQVLPLPGPELLSNKLNELLLVLILGQERTYFISFLREMLMVRQSAIDTVLQSNIYRNLNVDHLAFLSNKSLSQFKREFKKKYNDSPANWIRVKRLEYASHLLISSDKTVNDICWESGFSNVSHFCQLFQKQYGTSPLKYRNVIRD</sequence>
<dbReference type="SMART" id="SM00342">
    <property type="entry name" value="HTH_ARAC"/>
    <property type="match status" value="1"/>
</dbReference>
<keyword evidence="6" id="KW-1185">Reference proteome</keyword>
<evidence type="ECO:0000313" key="6">
    <source>
        <dbReference type="Proteomes" id="UP001528920"/>
    </source>
</evidence>
<evidence type="ECO:0000259" key="4">
    <source>
        <dbReference type="PROSITE" id="PS01124"/>
    </source>
</evidence>
<evidence type="ECO:0000256" key="3">
    <source>
        <dbReference type="ARBA" id="ARBA00023163"/>
    </source>
</evidence>